<organism evidence="2 4">
    <name type="scientific">Neospora caninum (strain Liverpool)</name>
    <dbReference type="NCBI Taxonomy" id="572307"/>
    <lineage>
        <taxon>Eukaryota</taxon>
        <taxon>Sar</taxon>
        <taxon>Alveolata</taxon>
        <taxon>Apicomplexa</taxon>
        <taxon>Conoidasida</taxon>
        <taxon>Coccidia</taxon>
        <taxon>Eucoccidiorida</taxon>
        <taxon>Eimeriorina</taxon>
        <taxon>Sarcocystidae</taxon>
        <taxon>Neospora</taxon>
    </lineage>
</organism>
<gene>
    <name evidence="3" type="ORF">BN1204_059310</name>
    <name evidence="2" type="ORF">NCLIV_059310</name>
</gene>
<dbReference type="eggNOG" id="ENOG502QZMB">
    <property type="taxonomic scope" value="Eukaryota"/>
</dbReference>
<accession>F0VP60</accession>
<dbReference type="GeneID" id="13440919"/>
<feature type="region of interest" description="Disordered" evidence="1">
    <location>
        <begin position="1"/>
        <end position="273"/>
    </location>
</feature>
<dbReference type="EMBL" id="FR823392">
    <property type="protein sequence ID" value="CBZ55506.1"/>
    <property type="molecule type" value="Genomic_DNA"/>
</dbReference>
<dbReference type="OrthoDB" id="333475at2759"/>
<reference evidence="3" key="4">
    <citation type="journal article" date="2015" name="PLoS ONE">
        <title>Comprehensive Evaluation of Toxoplasma gondii VEG and Neospora caninum LIV Genomes with Tachyzoite Stage Transcriptome and Proteome Defines Novel Transcript Features.</title>
        <authorList>
            <person name="Ramaprasad A."/>
            <person name="Mourier T."/>
            <person name="Naeem R."/>
            <person name="Malas T.B."/>
            <person name="Moussa E."/>
            <person name="Panigrahi A."/>
            <person name="Vermont S.J."/>
            <person name="Otto T.D."/>
            <person name="Wastling J."/>
            <person name="Pain A."/>
        </authorList>
    </citation>
    <scope>NUCLEOTIDE SEQUENCE</scope>
    <source>
        <strain evidence="3">Liverpool</strain>
    </source>
</reference>
<dbReference type="AlphaFoldDB" id="F0VP60"/>
<feature type="compositionally biased region" description="Low complexity" evidence="1">
    <location>
        <begin position="261"/>
        <end position="270"/>
    </location>
</feature>
<dbReference type="InParanoid" id="F0VP60"/>
<protein>
    <submittedName>
        <fullName evidence="2">Uncharacterized protein</fullName>
    </submittedName>
</protein>
<reference evidence="4" key="3">
    <citation type="journal article" date="2012" name="PLoS Pathog.">
        <title>Comparative genomics of the apicomplexan parasites Toxoplasma gondii and Neospora caninum: Coccidia differing in host range and transmission strategy.</title>
        <authorList>
            <person name="Reid A.J."/>
            <person name="Vermont S.J."/>
            <person name="Cotton J.A."/>
            <person name="Harris D."/>
            <person name="Hill-Cawthorne G.A."/>
            <person name="Konen-Waisman S."/>
            <person name="Latham S.M."/>
            <person name="Mourier T."/>
            <person name="Norton R."/>
            <person name="Quail M.A."/>
            <person name="Sanders M."/>
            <person name="Shanmugam D."/>
            <person name="Sohal A."/>
            <person name="Wasmuth J.D."/>
            <person name="Brunk B."/>
            <person name="Grigg M.E."/>
            <person name="Howard J.C."/>
            <person name="Parkinson J."/>
            <person name="Roos D.S."/>
            <person name="Trees A.J."/>
            <person name="Berriman M."/>
            <person name="Pain A."/>
            <person name="Wastling J.M."/>
        </authorList>
    </citation>
    <scope>NUCLEOTIDE SEQUENCE [LARGE SCALE GENOMIC DNA]</scope>
    <source>
        <strain evidence="4">Liverpool</strain>
    </source>
</reference>
<reference evidence="2" key="2">
    <citation type="submission" date="2011-03" db="EMBL/GenBank/DDBJ databases">
        <title>Comparative genomics and transcriptomics of Neospora caninum and Toxoplasma gondii.</title>
        <authorList>
            <person name="Reid A.J."/>
            <person name="Sohal A."/>
            <person name="Harris D."/>
            <person name="Quail M."/>
            <person name="Sanders M."/>
            <person name="Berriman M."/>
            <person name="Wastling J.M."/>
            <person name="Pain A."/>
        </authorList>
    </citation>
    <scope>NUCLEOTIDE SEQUENCE</scope>
    <source>
        <strain evidence="2">Liverpool</strain>
    </source>
</reference>
<evidence type="ECO:0000313" key="3">
    <source>
        <dbReference type="EMBL" id="CEL70244.1"/>
    </source>
</evidence>
<dbReference type="Proteomes" id="UP000007494">
    <property type="component" value="Chromosome XI"/>
</dbReference>
<feature type="compositionally biased region" description="Basic and acidic residues" evidence="1">
    <location>
        <begin position="51"/>
        <end position="63"/>
    </location>
</feature>
<proteinExistence type="predicted"/>
<feature type="compositionally biased region" description="Pro residues" evidence="1">
    <location>
        <begin position="206"/>
        <end position="227"/>
    </location>
</feature>
<feature type="compositionally biased region" description="Basic and acidic residues" evidence="1">
    <location>
        <begin position="169"/>
        <end position="184"/>
    </location>
</feature>
<dbReference type="VEuPathDB" id="ToxoDB:NCLIV_059310"/>
<keyword evidence="4" id="KW-1185">Reference proteome</keyword>
<feature type="compositionally biased region" description="Basic and acidic residues" evidence="1">
    <location>
        <begin position="19"/>
        <end position="38"/>
    </location>
</feature>
<feature type="compositionally biased region" description="Basic and acidic residues" evidence="1">
    <location>
        <begin position="88"/>
        <end position="105"/>
    </location>
</feature>
<reference evidence="2" key="1">
    <citation type="submission" date="2011-02" db="EMBL/GenBank/DDBJ databases">
        <authorList>
            <person name="Aslett M."/>
        </authorList>
    </citation>
    <scope>NUCLEOTIDE SEQUENCE</scope>
    <source>
        <strain evidence="2">Liverpool</strain>
    </source>
</reference>
<name>F0VP60_NEOCL</name>
<feature type="compositionally biased region" description="Basic residues" evidence="1">
    <location>
        <begin position="1"/>
        <end position="10"/>
    </location>
</feature>
<feature type="compositionally biased region" description="Pro residues" evidence="1">
    <location>
        <begin position="236"/>
        <end position="246"/>
    </location>
</feature>
<evidence type="ECO:0000256" key="1">
    <source>
        <dbReference type="SAM" id="MobiDB-lite"/>
    </source>
</evidence>
<feature type="region of interest" description="Disordered" evidence="1">
    <location>
        <begin position="329"/>
        <end position="358"/>
    </location>
</feature>
<feature type="compositionally biased region" description="Low complexity" evidence="1">
    <location>
        <begin position="39"/>
        <end position="50"/>
    </location>
</feature>
<dbReference type="EMBL" id="LN714486">
    <property type="protein sequence ID" value="CEL70244.1"/>
    <property type="molecule type" value="Genomic_DNA"/>
</dbReference>
<dbReference type="OMA" id="ITACMEV"/>
<dbReference type="RefSeq" id="XP_003885534.1">
    <property type="nucleotide sequence ID" value="XM_003885485.1"/>
</dbReference>
<sequence length="685" mass="74415">MARQGGRAKAKAASAAKKKKDEEREERKEDRECRKEEASAAAAEATQANEKGAEAERETKSQAEPEEAVAGGKTAERGQETTETSGAAERRKNASEKDAVEKETLETVSEGGSAGDASNPSPAESEKKREEPKDDAASVSAAPGASQGVRTPDETGTAAGEEASPQENPSKDAESHSQEGKARGEQTPASRSQKFPKGPRKEARPPRVPSAPPRPPAARTPPPPPGAPLILSAPQRLPPHVPPPPSLAHCHRYAPPPPHPSFSAAPAVHSPRPRFPPSPFSVAPAFPAVSPVPASPPFQQRTLEGAMDPFAQLAYFTLLKQEREETAKFAASGEVQPASEEGKANQDGAPPRSDAASVVGAPSTVEVGSTYTGLSTTSHFGLYSEPEMLRRIEAARDYDEVRRLVTMYTEKAKKFPAVLGGLLLRLALLGRQAFKDQLLEMGRALLMKNAGVLEKDAAKRAMKEPPPGRTLAPLDPTCQEDVKFDDFTKTVARLSDLLVAQLQEQASRVSNDVLQNLLWALSLTQANCMLVFRRLAGYVLARQDFSVSQLVTVFCAYTRGLEKTADRKGGINITSDDNAFFEDCVQKLLKRPDELPSLSTKQIALFLQACNRLNYNNAQLLKHVGKLSLQKEKEFLPKEWASVVAVFTRFGVPLRGECEKLRRERRVRDWERPPPPKKPKPISQC</sequence>
<dbReference type="InterPro" id="IPR051144">
    <property type="entry name" value="Formin_homology_domain"/>
</dbReference>
<evidence type="ECO:0000313" key="4">
    <source>
        <dbReference type="Proteomes" id="UP000007494"/>
    </source>
</evidence>
<evidence type="ECO:0000313" key="2">
    <source>
        <dbReference type="EMBL" id="CBZ55506.1"/>
    </source>
</evidence>
<dbReference type="PANTHER" id="PTHR45733">
    <property type="entry name" value="FORMIN-J"/>
    <property type="match status" value="1"/>
</dbReference>
<feature type="compositionally biased region" description="Basic and acidic residues" evidence="1">
    <location>
        <begin position="124"/>
        <end position="136"/>
    </location>
</feature>